<dbReference type="Gene3D" id="3.10.450.700">
    <property type="match status" value="3"/>
</dbReference>
<dbReference type="OrthoDB" id="523901at2759"/>
<dbReference type="GO" id="GO:0005634">
    <property type="term" value="C:nucleus"/>
    <property type="evidence" value="ECO:0007669"/>
    <property type="project" value="TreeGrafter"/>
</dbReference>
<dbReference type="SMART" id="SM00712">
    <property type="entry name" value="PUR"/>
    <property type="match status" value="3"/>
</dbReference>
<accession>A0A8B9AA48</accession>
<sequence>MMEGGSGGNDVELVCKTLQFEHKLFYFDLKENPRGRYLKISEKTSATRSTIIVPVNGIVWFLDLFAYYVNSDERDALSKELKLDTKVFYFDIGENKRGRFLKISEASVSRNRSTIIIPAGSSGEEGWAAFRDVLLEMNDEASRLFIAPNQQHMEPSERLPGLSDDVGVGFISGYGAQPVAGSDLNVDRLVELPPQDEIGSLGLSKVIRADQKRFFFDLGSNNRGHFLRISEVAGADRSSIILPLSGLRQFYEMLGHFVEITKDRLEGMSGPNIRTVESMQR</sequence>
<dbReference type="Proteomes" id="UP000228380">
    <property type="component" value="Chromosome 3"/>
</dbReference>
<comment type="similarity">
    <text evidence="1">Belongs to the PUR DNA-binding protein family.</text>
</comment>
<dbReference type="PANTHER" id="PTHR12611">
    <property type="entry name" value="PUR-TRANSCRIPTIONAL ACTIVATOR"/>
    <property type="match status" value="1"/>
</dbReference>
<name>A0A8B9AA48_PHODC</name>
<dbReference type="FunFam" id="3.10.450.700:FF:000002">
    <property type="entry name" value="Transcription factor Pur-alpha 1"/>
    <property type="match status" value="2"/>
</dbReference>
<evidence type="ECO:0000256" key="2">
    <source>
        <dbReference type="ARBA" id="ARBA00023125"/>
    </source>
</evidence>
<dbReference type="GO" id="GO:0000981">
    <property type="term" value="F:DNA-binding transcription factor activity, RNA polymerase II-specific"/>
    <property type="evidence" value="ECO:0007669"/>
    <property type="project" value="TreeGrafter"/>
</dbReference>
<reference evidence="3" key="1">
    <citation type="journal article" date="2019" name="Nat. Commun.">
        <title>Genome-wide association mapping of date palm fruit traits.</title>
        <authorList>
            <person name="Hazzouri K.M."/>
            <person name="Gros-Balthazard M."/>
            <person name="Flowers J.M."/>
            <person name="Copetti D."/>
            <person name="Lemansour A."/>
            <person name="Lebrun M."/>
            <person name="Masmoudi K."/>
            <person name="Ferrand S."/>
            <person name="Dhar M.I."/>
            <person name="Fresquez Z.A."/>
            <person name="Rosas U."/>
            <person name="Zhang J."/>
            <person name="Talag J."/>
            <person name="Lee S."/>
            <person name="Kudrna D."/>
            <person name="Powell R.F."/>
            <person name="Leitch I.J."/>
            <person name="Krueger R.R."/>
            <person name="Wing R.A."/>
            <person name="Amiri K.M.A."/>
            <person name="Purugganan M.D."/>
        </authorList>
    </citation>
    <scope>NUCLEOTIDE SEQUENCE [LARGE SCALE GENOMIC DNA]</scope>
    <source>
        <strain evidence="3">cv. Khalas</strain>
    </source>
</reference>
<dbReference type="FunFam" id="3.10.450.700:FF:000003">
    <property type="entry name" value="transcription factor Pur-alpha 1"/>
    <property type="match status" value="1"/>
</dbReference>
<dbReference type="RefSeq" id="XP_038980783.1">
    <property type="nucleotide sequence ID" value="XM_039124855.1"/>
</dbReference>
<dbReference type="GO" id="GO:0032422">
    <property type="term" value="F:purine-rich negative regulatory element binding"/>
    <property type="evidence" value="ECO:0007669"/>
    <property type="project" value="InterPro"/>
</dbReference>
<evidence type="ECO:0000313" key="4">
    <source>
        <dbReference type="RefSeq" id="XP_038980783.1"/>
    </source>
</evidence>
<dbReference type="GeneID" id="103709102"/>
<dbReference type="KEGG" id="pda:103709102"/>
<proteinExistence type="inferred from homology"/>
<dbReference type="InterPro" id="IPR006628">
    <property type="entry name" value="PUR-bd_fam"/>
</dbReference>
<reference evidence="4" key="2">
    <citation type="submission" date="2025-08" db="UniProtKB">
        <authorList>
            <consortium name="RefSeq"/>
        </authorList>
    </citation>
    <scope>IDENTIFICATION</scope>
    <source>
        <tissue evidence="4">Young leaves</tissue>
    </source>
</reference>
<dbReference type="PANTHER" id="PTHR12611:SF0">
    <property type="entry name" value="PURINE-RICH BINDING PROTEIN-ALPHA, ISOFORM B"/>
    <property type="match status" value="1"/>
</dbReference>
<evidence type="ECO:0000313" key="3">
    <source>
        <dbReference type="Proteomes" id="UP000228380"/>
    </source>
</evidence>
<protein>
    <submittedName>
        <fullName evidence="4">Transcription factor Pur-alpha 1-like</fullName>
    </submittedName>
</protein>
<dbReference type="AlphaFoldDB" id="A0A8B9AA48"/>
<gene>
    <name evidence="4" type="primary">LOC103709102</name>
</gene>
<dbReference type="Pfam" id="PF04845">
    <property type="entry name" value="PurA"/>
    <property type="match status" value="2"/>
</dbReference>
<keyword evidence="3" id="KW-1185">Reference proteome</keyword>
<evidence type="ECO:0000256" key="1">
    <source>
        <dbReference type="ARBA" id="ARBA00009251"/>
    </source>
</evidence>
<organism evidence="3 4">
    <name type="scientific">Phoenix dactylifera</name>
    <name type="common">Date palm</name>
    <dbReference type="NCBI Taxonomy" id="42345"/>
    <lineage>
        <taxon>Eukaryota</taxon>
        <taxon>Viridiplantae</taxon>
        <taxon>Streptophyta</taxon>
        <taxon>Embryophyta</taxon>
        <taxon>Tracheophyta</taxon>
        <taxon>Spermatophyta</taxon>
        <taxon>Magnoliopsida</taxon>
        <taxon>Liliopsida</taxon>
        <taxon>Arecaceae</taxon>
        <taxon>Coryphoideae</taxon>
        <taxon>Phoeniceae</taxon>
        <taxon>Phoenix</taxon>
    </lineage>
</organism>
<keyword evidence="2" id="KW-0238">DNA-binding</keyword>
<dbReference type="GO" id="GO:0000977">
    <property type="term" value="F:RNA polymerase II transcription regulatory region sequence-specific DNA binding"/>
    <property type="evidence" value="ECO:0007669"/>
    <property type="project" value="InterPro"/>
</dbReference>